<evidence type="ECO:0000313" key="5">
    <source>
        <dbReference type="Proteomes" id="UP000008370"/>
    </source>
</evidence>
<dbReference type="OrthoDB" id="432970at2759"/>
<keyword evidence="2" id="KW-1133">Transmembrane helix</keyword>
<keyword evidence="2" id="KW-0472">Membrane</keyword>
<feature type="domain" description="DUF4470" evidence="3">
    <location>
        <begin position="15"/>
        <end position="108"/>
    </location>
</feature>
<evidence type="ECO:0000256" key="2">
    <source>
        <dbReference type="SAM" id="Phobius"/>
    </source>
</evidence>
<organism evidence="4 5">
    <name type="scientific">Phanerochaete carnosa (strain HHB-10118-sp)</name>
    <name type="common">White-rot fungus</name>
    <name type="synonym">Peniophora carnosa</name>
    <dbReference type="NCBI Taxonomy" id="650164"/>
    <lineage>
        <taxon>Eukaryota</taxon>
        <taxon>Fungi</taxon>
        <taxon>Dikarya</taxon>
        <taxon>Basidiomycota</taxon>
        <taxon>Agaricomycotina</taxon>
        <taxon>Agaricomycetes</taxon>
        <taxon>Polyporales</taxon>
        <taxon>Phanerochaetaceae</taxon>
        <taxon>Phanerochaete</taxon>
    </lineage>
</organism>
<sequence>MSHPIRWQRAYDFHPIGHTPPTSLVRDIPPEKDANILILQCSDPHYIFYTLYSSGSDDSLSTRKLDFTRSNDEPAILARNILLYTLILRDDFDSKKHLIWNIFYHLLLDDASLSLLIEQCRNISLLSRQTEAWDTGKYAEFIKIGTQLTLQELHHHWSWYARTGTFNDTHKTRLKDKLLRYQKKHQKYYRGFVNTFPARATGPMWMDAGVIMNEAYHRYWETGTTYTREYDIQNAVYVNPLFAYSNSQQTFATNDFTAPLATFLMADAFCSLHPADSSTWPKPTVDDLHAVARSQFYTWCLCFRSCVQSRKVILRHIYSDPLALGLTLQEYARSKRTSIACRVKPWRAAFLVLDGDGFCADTSKPSALLYFDVIDTANLSDTQGILNVLVACIPVLKTTAWATLYTETQDVYGDDPVTDSLVQLCGDLGTMSLFLDLAPISYLSKFRSEANIEELTSRQLILSVKGFVERLTWRRPSCLETNDRTLVVTAPQMEDFLYNLCLQMFQREAVSPDDETEGSEHERSRAHYCRRSFALLVRHLASRVSTDWAAVVENLGDRMNMSYDLMIARVSLFDYACQFYQTGVHSELHYRLGNVMHLESRLYSRLREWRDIPPVVWLAFPVPRATLRVLDEKDAPHNPPISVGVGSEVSDESYHFPSFEPFFGSLTIESHADRARAYITEDTQGRRGDSPLIVTFCMPTHLLARPAGMEMSVRLLVLKTPETTKFYAKYGNVGRFFELSTTDPRVHVLTQPPTLRRDAKVEPLINSPIFRAVSVPDSVHIGFDNKKEKVATMTVRTTFEDPEIKAALTDKVATPVDFEHTCYCVVRVKLGSRFHRDVLFPYPIDGTKVRIRLSRRESWVEAIAVPSPLGKSSVELPKHCFPMIADASGSVPWNLHRILLGRLPQLSTKSVNMLRWVHRHVDFAFSRQENQARSDPLANKDTLTLIKSTISSIFKNFLGSRDTPGRSTIMLARQDGSLDFMLFVAGLRLDAAAHTVVLDSFIPHASTDALRRLTNSLCSKAARITLFNEESRVWRRLLLVLAERCREWRHAPECRYLSTTAGEAPLPLDEWPLCECGQGRDIDALRRKKDWAPFAPYTTRVAVSQLFAVSYLEVMCGNVLHDKMIIFDEHNVPVGNMRLLLDEGGRDGKDDWDTYCLIIYEFLITVNDEINIVWKRSITVSAVLLGSVRCCLPLNIVNWIIFLTGFVQISLFSALRVFAIWNRSYIWSLVVFALSMAPFVTNLIEATVSKYSSTTEPFFGVVCIQKTPFSVQKTIVYITRSSPLVADTVVLILTWIKTFGHWRSARSVNIRVPLTTCLLRDGTLYFMSLLAINIAQLLTYNFPAGTSAVSAFITILPLLLVNRFMINLRTVNSEAPDYSLCVGDQQQGPPTLQVRGPVNRLGNIGGTLQDGLEDEPWVQEDSSAGVDEVGPRQTSAEA</sequence>
<evidence type="ECO:0000256" key="1">
    <source>
        <dbReference type="SAM" id="MobiDB-lite"/>
    </source>
</evidence>
<dbReference type="KEGG" id="pco:PHACADRAFT_206512"/>
<dbReference type="GeneID" id="18912510"/>
<dbReference type="HOGENOM" id="CLU_252015_0_0_1"/>
<accession>K5V4R6</accession>
<feature type="transmembrane region" description="Helical" evidence="2">
    <location>
        <begin position="1317"/>
        <end position="1338"/>
    </location>
</feature>
<keyword evidence="2" id="KW-0812">Transmembrane</keyword>
<dbReference type="RefSeq" id="XP_007392968.1">
    <property type="nucleotide sequence ID" value="XM_007392906.1"/>
</dbReference>
<dbReference type="Proteomes" id="UP000008370">
    <property type="component" value="Unassembled WGS sequence"/>
</dbReference>
<feature type="transmembrane region" description="Helical" evidence="2">
    <location>
        <begin position="1275"/>
        <end position="1296"/>
    </location>
</feature>
<reference evidence="4 5" key="1">
    <citation type="journal article" date="2012" name="BMC Genomics">
        <title>Comparative genomics of the white-rot fungi, Phanerochaete carnosa and P. chrysosporium, to elucidate the genetic basis of the distinct wood types they colonize.</title>
        <authorList>
            <person name="Suzuki H."/>
            <person name="MacDonald J."/>
            <person name="Syed K."/>
            <person name="Salamov A."/>
            <person name="Hori C."/>
            <person name="Aerts A."/>
            <person name="Henrissat B."/>
            <person name="Wiebenga A."/>
            <person name="vanKuyk P.A."/>
            <person name="Barry K."/>
            <person name="Lindquist E."/>
            <person name="LaButti K."/>
            <person name="Lapidus A."/>
            <person name="Lucas S."/>
            <person name="Coutinho P."/>
            <person name="Gong Y."/>
            <person name="Samejima M."/>
            <person name="Mahadevan R."/>
            <person name="Abou-Zaid M."/>
            <person name="de Vries R.P."/>
            <person name="Igarashi K."/>
            <person name="Yadav J.S."/>
            <person name="Grigoriev I.V."/>
            <person name="Master E.R."/>
        </authorList>
    </citation>
    <scope>NUCLEOTIDE SEQUENCE [LARGE SCALE GENOMIC DNA]</scope>
    <source>
        <strain evidence="4 5">HHB-10118-sp</strain>
    </source>
</reference>
<gene>
    <name evidence="4" type="ORF">PHACADRAFT_206512</name>
</gene>
<dbReference type="InParanoid" id="K5V4R6"/>
<feature type="transmembrane region" description="Helical" evidence="2">
    <location>
        <begin position="1344"/>
        <end position="1361"/>
    </location>
</feature>
<feature type="region of interest" description="Disordered" evidence="1">
    <location>
        <begin position="1405"/>
        <end position="1438"/>
    </location>
</feature>
<feature type="transmembrane region" description="Helical" evidence="2">
    <location>
        <begin position="1196"/>
        <end position="1218"/>
    </location>
</feature>
<keyword evidence="5" id="KW-1185">Reference proteome</keyword>
<name>K5V4R6_PHACS</name>
<evidence type="ECO:0000313" key="4">
    <source>
        <dbReference type="EMBL" id="EKM57621.1"/>
    </source>
</evidence>
<proteinExistence type="predicted"/>
<feature type="transmembrane region" description="Helical" evidence="2">
    <location>
        <begin position="1225"/>
        <end position="1244"/>
    </location>
</feature>
<dbReference type="InterPro" id="IPR027974">
    <property type="entry name" value="DUF4470"/>
</dbReference>
<protein>
    <recommendedName>
        <fullName evidence="3">DUF4470 domain-containing protein</fullName>
    </recommendedName>
</protein>
<dbReference type="Pfam" id="PF14737">
    <property type="entry name" value="DUF4470"/>
    <property type="match status" value="1"/>
</dbReference>
<dbReference type="EMBL" id="JH930470">
    <property type="protein sequence ID" value="EKM57621.1"/>
    <property type="molecule type" value="Genomic_DNA"/>
</dbReference>
<evidence type="ECO:0000259" key="3">
    <source>
        <dbReference type="Pfam" id="PF14737"/>
    </source>
</evidence>